<evidence type="ECO:0000313" key="13">
    <source>
        <dbReference type="Proteomes" id="UP000565155"/>
    </source>
</evidence>
<keyword evidence="11" id="KW-1185">Reference proteome</keyword>
<dbReference type="InterPro" id="IPR020948">
    <property type="entry name" value="P_starv_induced_PsiE-like"/>
</dbReference>
<evidence type="ECO:0000256" key="3">
    <source>
        <dbReference type="ARBA" id="ARBA00022692"/>
    </source>
</evidence>
<dbReference type="STRING" id="663.BAU10_20690"/>
<gene>
    <name evidence="10" type="ORF">AL553_023260</name>
    <name evidence="9" type="ORF">F0254_03500</name>
    <name evidence="7" type="ORF">GHY86_07120</name>
    <name evidence="8" type="ORF">HKB35_15720</name>
</gene>
<accession>A0A0H0YG83</accession>
<reference evidence="8 13" key="4">
    <citation type="submission" date="2020-04" db="EMBL/GenBank/DDBJ databases">
        <title>Whole-genome sequencing of Vibrio spp. from China reveals different genetic environments of blaCTX-M-14 among diverse lineages.</title>
        <authorList>
            <person name="Zheng Z."/>
            <person name="Ye L."/>
            <person name="Chen S."/>
        </authorList>
    </citation>
    <scope>NUCLEOTIDE SEQUENCE [LARGE SCALE GENOMIC DNA]</scope>
    <source>
        <strain evidence="8 13">Vb1636</strain>
    </source>
</reference>
<dbReference type="EMBL" id="LOSN02000002">
    <property type="protein sequence ID" value="PNP20553.1"/>
    <property type="molecule type" value="Genomic_DNA"/>
</dbReference>
<protein>
    <submittedName>
        <fullName evidence="8">Phosphate-starvation-inducible PsiE family protein</fullName>
    </submittedName>
</protein>
<dbReference type="EMBL" id="JABCMA010000018">
    <property type="protein sequence ID" value="NMR75065.1"/>
    <property type="molecule type" value="Genomic_DNA"/>
</dbReference>
<dbReference type="Proteomes" id="UP000532247">
    <property type="component" value="Unassembled WGS sequence"/>
</dbReference>
<dbReference type="Pfam" id="PF06146">
    <property type="entry name" value="PsiE"/>
    <property type="match status" value="1"/>
</dbReference>
<evidence type="ECO:0000256" key="6">
    <source>
        <dbReference type="SAM" id="Phobius"/>
    </source>
</evidence>
<name>A0A0H0YG83_VIBAL</name>
<dbReference type="AlphaFoldDB" id="A0A0H0YG83"/>
<evidence type="ECO:0000313" key="10">
    <source>
        <dbReference type="EMBL" id="PNP20553.1"/>
    </source>
</evidence>
<feature type="transmembrane region" description="Helical" evidence="6">
    <location>
        <begin position="64"/>
        <end position="84"/>
    </location>
</feature>
<feature type="transmembrane region" description="Helical" evidence="6">
    <location>
        <begin position="21"/>
        <end position="44"/>
    </location>
</feature>
<evidence type="ECO:0000313" key="12">
    <source>
        <dbReference type="Proteomes" id="UP000532247"/>
    </source>
</evidence>
<dbReference type="EMBL" id="AAXMUW010000010">
    <property type="protein sequence ID" value="EGQ9134928.1"/>
    <property type="molecule type" value="Genomic_DNA"/>
</dbReference>
<dbReference type="GO" id="GO:0005886">
    <property type="term" value="C:plasma membrane"/>
    <property type="evidence" value="ECO:0007669"/>
    <property type="project" value="UniProtKB-SubCell"/>
</dbReference>
<dbReference type="GeneID" id="75164905"/>
<dbReference type="Proteomes" id="UP000714625">
    <property type="component" value="Unassembled WGS sequence"/>
</dbReference>
<keyword evidence="5 6" id="KW-0472">Membrane</keyword>
<sequence length="146" mass="16538">MEVDKNDKLTKKLQIVIHWSVRVLSIVMLFVIVMGVIDVAWTIYQKLITPPKLILTISDMLATFGAFMAVLIAIEIFINITIYLRENVIHVKIVMATALMAISRKVIIIDFETLSPMYLIGIAAVVLSMSLGYWLIHKLPNKSHTE</sequence>
<keyword evidence="2" id="KW-1003">Cell membrane</keyword>
<evidence type="ECO:0000313" key="8">
    <source>
        <dbReference type="EMBL" id="NMR75065.1"/>
    </source>
</evidence>
<organism evidence="8 13">
    <name type="scientific">Vibrio alginolyticus</name>
    <dbReference type="NCBI Taxonomy" id="663"/>
    <lineage>
        <taxon>Bacteria</taxon>
        <taxon>Pseudomonadati</taxon>
        <taxon>Pseudomonadota</taxon>
        <taxon>Gammaproteobacteria</taxon>
        <taxon>Vibrionales</taxon>
        <taxon>Vibrionaceae</taxon>
        <taxon>Vibrio</taxon>
    </lineage>
</organism>
<keyword evidence="3 6" id="KW-0812">Transmembrane</keyword>
<dbReference type="Proteomes" id="UP000054316">
    <property type="component" value="Unassembled WGS sequence"/>
</dbReference>
<evidence type="ECO:0000313" key="7">
    <source>
        <dbReference type="EMBL" id="EGQ9134928.1"/>
    </source>
</evidence>
<comment type="subcellular location">
    <subcellularLocation>
        <location evidence="1">Cell membrane</location>
        <topology evidence="1">Multi-pass membrane protein</topology>
    </subcellularLocation>
</comment>
<keyword evidence="4 6" id="KW-1133">Transmembrane helix</keyword>
<reference evidence="9 12" key="2">
    <citation type="submission" date="2019-09" db="EMBL/GenBank/DDBJ databases">
        <title>Draft genome sequencing and comparative genomics of hatchery-associated Vibrios.</title>
        <authorList>
            <person name="Kehlet-Delgado H."/>
            <person name="Mueller R.S."/>
        </authorList>
    </citation>
    <scope>NUCLEOTIDE SEQUENCE [LARGE SCALE GENOMIC DNA]</scope>
    <source>
        <strain evidence="9 12">081416A</strain>
    </source>
</reference>
<evidence type="ECO:0000256" key="4">
    <source>
        <dbReference type="ARBA" id="ARBA00022989"/>
    </source>
</evidence>
<dbReference type="eggNOG" id="COG3431">
    <property type="taxonomic scope" value="Bacteria"/>
</dbReference>
<evidence type="ECO:0000256" key="2">
    <source>
        <dbReference type="ARBA" id="ARBA00022475"/>
    </source>
</evidence>
<reference evidence="10 11" key="1">
    <citation type="submission" date="2017-12" db="EMBL/GenBank/DDBJ databases">
        <title>FDA dAtabase for Regulatory Grade micrObial Sequences (FDA-ARGOS): Supporting development and validation of Infectious Disease Dx tests.</title>
        <authorList>
            <person name="Hoffmann M."/>
            <person name="Allard M."/>
            <person name="Evans P."/>
            <person name="Brown E."/>
            <person name="Tallon L.J."/>
            <person name="Sadzewicz L."/>
            <person name="Sengamalay N."/>
            <person name="Ott S."/>
            <person name="Godinez A."/>
            <person name="Nagaraj S."/>
            <person name="Vavikolanu K."/>
            <person name="Aluvathingal J."/>
            <person name="Nadendla S."/>
            <person name="Hobson J."/>
            <person name="Sichtig H."/>
        </authorList>
    </citation>
    <scope>NUCLEOTIDE SEQUENCE [LARGE SCALE GENOMIC DNA]</scope>
    <source>
        <strain evidence="11">ATCC 17749</strain>
        <strain evidence="10">FDAARGOS_97</strain>
    </source>
</reference>
<reference evidence="7" key="3">
    <citation type="submission" date="2019-11" db="EMBL/GenBank/DDBJ databases">
        <authorList>
            <consortium name="PulseNet: The National Subtyping Network for Foodborne Disease Surveillance"/>
            <person name="Tarr C.L."/>
            <person name="Trees E."/>
            <person name="Katz L.S."/>
            <person name="Carleton-Romer H.A."/>
            <person name="Stroika S."/>
            <person name="Kucerova Z."/>
            <person name="Roache K.F."/>
            <person name="Sabol A.L."/>
            <person name="Besser J."/>
            <person name="Gerner-Smidt P."/>
        </authorList>
    </citation>
    <scope>NUCLEOTIDE SEQUENCE</scope>
    <source>
        <strain evidence="7">PNUSAV001129</strain>
    </source>
</reference>
<dbReference type="RefSeq" id="WP_005375731.1">
    <property type="nucleotide sequence ID" value="NZ_AP023186.1"/>
</dbReference>
<evidence type="ECO:0000313" key="11">
    <source>
        <dbReference type="Proteomes" id="UP000054316"/>
    </source>
</evidence>
<proteinExistence type="predicted"/>
<evidence type="ECO:0000313" key="9">
    <source>
        <dbReference type="EMBL" id="NOI07932.1"/>
    </source>
</evidence>
<comment type="caution">
    <text evidence="8">The sequence shown here is derived from an EMBL/GenBank/DDBJ whole genome shotgun (WGS) entry which is preliminary data.</text>
</comment>
<feature type="transmembrane region" description="Helical" evidence="6">
    <location>
        <begin position="117"/>
        <end position="136"/>
    </location>
</feature>
<dbReference type="Proteomes" id="UP000565155">
    <property type="component" value="Unassembled WGS sequence"/>
</dbReference>
<dbReference type="EMBL" id="VTYF01000002">
    <property type="protein sequence ID" value="NOI07932.1"/>
    <property type="molecule type" value="Genomic_DNA"/>
</dbReference>
<evidence type="ECO:0000256" key="1">
    <source>
        <dbReference type="ARBA" id="ARBA00004651"/>
    </source>
</evidence>
<evidence type="ECO:0000256" key="5">
    <source>
        <dbReference type="ARBA" id="ARBA00023136"/>
    </source>
</evidence>
<dbReference type="OrthoDB" id="598027at2"/>